<sequence>MRFEGRAHLAPRLGFVDGAVVVRRGFLGRCRAGARRQPQCAEREPPARPPIRPSLLRHAASSNACPVRDVPGGPGIHSAAFGDPPPRACGCRMFIPGAWE</sequence>
<accession>A0A0H4X615</accession>
<gene>
    <name evidence="1" type="ORF">A176_005922</name>
</gene>
<dbReference type="KEGG" id="mym:A176_005922"/>
<dbReference type="Proteomes" id="UP000009026">
    <property type="component" value="Chromosome"/>
</dbReference>
<protein>
    <submittedName>
        <fullName evidence="1">Uncharacterized protein</fullName>
    </submittedName>
</protein>
<proteinExistence type="predicted"/>
<evidence type="ECO:0000313" key="1">
    <source>
        <dbReference type="EMBL" id="AKQ69010.1"/>
    </source>
</evidence>
<evidence type="ECO:0000313" key="2">
    <source>
        <dbReference type="Proteomes" id="UP000009026"/>
    </source>
</evidence>
<name>A0A0H4X615_9BACT</name>
<keyword evidence="2" id="KW-1185">Reference proteome</keyword>
<organism evidence="1 2">
    <name type="scientific">Pseudomyxococcus hansupus</name>
    <dbReference type="NCBI Taxonomy" id="1297742"/>
    <lineage>
        <taxon>Bacteria</taxon>
        <taxon>Pseudomonadati</taxon>
        <taxon>Myxococcota</taxon>
        <taxon>Myxococcia</taxon>
        <taxon>Myxococcales</taxon>
        <taxon>Cystobacterineae</taxon>
        <taxon>Myxococcaceae</taxon>
        <taxon>Pseudomyxococcus</taxon>
    </lineage>
</organism>
<dbReference type="EMBL" id="CP012109">
    <property type="protein sequence ID" value="AKQ69010.1"/>
    <property type="molecule type" value="Genomic_DNA"/>
</dbReference>
<dbReference type="STRING" id="1297742.A176_005922"/>
<reference evidence="1 2" key="1">
    <citation type="journal article" date="2016" name="PLoS ONE">
        <title>Complete Genome Sequence and Comparative Genomics of a Novel Myxobacterium Myxococcus hansupus.</title>
        <authorList>
            <person name="Sharma G."/>
            <person name="Narwani T."/>
            <person name="Subramanian S."/>
        </authorList>
    </citation>
    <scope>NUCLEOTIDE SEQUENCE [LARGE SCALE GENOMIC DNA]</scope>
    <source>
        <strain evidence="2">mixupus</strain>
    </source>
</reference>
<dbReference type="AlphaFoldDB" id="A0A0H4X615"/>